<evidence type="ECO:0000313" key="1">
    <source>
        <dbReference type="EMBL" id="GAB69725.1"/>
    </source>
</evidence>
<dbReference type="VEuPathDB" id="PlasmoDB:PCYB_004740"/>
<dbReference type="OrthoDB" id="389260at2759"/>
<dbReference type="AlphaFoldDB" id="K6V320"/>
<name>K6V320_PLACD</name>
<dbReference type="EMBL" id="DF157675">
    <property type="protein sequence ID" value="GAB69725.1"/>
    <property type="molecule type" value="Genomic_DNA"/>
</dbReference>
<dbReference type="InterPro" id="IPR008780">
    <property type="entry name" value="Plasmodium_Vir"/>
</dbReference>
<protein>
    <submittedName>
        <fullName evidence="1">CYIR protein</fullName>
    </submittedName>
</protein>
<evidence type="ECO:0000313" key="2">
    <source>
        <dbReference type="Proteomes" id="UP000006319"/>
    </source>
</evidence>
<dbReference type="RefSeq" id="XP_004227943.1">
    <property type="nucleotide sequence ID" value="XM_004227895.1"/>
</dbReference>
<sequence>MDISLYLYIIHYEEAAKAVALHKIQEEEFFSELGETSDFDQHCNRIDNNLSFKLREVKVLCIKLVCHLDMLSQSDDSERNNYCNYIRFWLNEHISEIHTINL</sequence>
<reference evidence="1 2" key="1">
    <citation type="journal article" date="2012" name="Nat. Genet.">
        <title>Plasmodium cynomolgi genome sequences provide insight into Plasmodium vivax and the monkey malaria clade.</title>
        <authorList>
            <person name="Tachibana S."/>
            <person name="Sullivan S.A."/>
            <person name="Kawai S."/>
            <person name="Nakamura S."/>
            <person name="Kim H.R."/>
            <person name="Goto N."/>
            <person name="Arisue N."/>
            <person name="Palacpac N.M.Q."/>
            <person name="Honma H."/>
            <person name="Yagi M."/>
            <person name="Tougan T."/>
            <person name="Katakai Y."/>
            <person name="Kaneko O."/>
            <person name="Mita T."/>
            <person name="Kita K."/>
            <person name="Yasutomi Y."/>
            <person name="Sutton P.L."/>
            <person name="Shakhbatyan R."/>
            <person name="Horii T."/>
            <person name="Yasunaga T."/>
            <person name="Barnwell J.W."/>
            <person name="Escalante A.A."/>
            <person name="Carlton J.M."/>
            <person name="Tanabe K."/>
        </authorList>
    </citation>
    <scope>NUCLEOTIDE SEQUENCE [LARGE SCALE GENOMIC DNA]</scope>
    <source>
        <strain evidence="1 2">B</strain>
    </source>
</reference>
<accession>K6V320</accession>
<organism evidence="1 2">
    <name type="scientific">Plasmodium cynomolgi (strain B)</name>
    <dbReference type="NCBI Taxonomy" id="1120755"/>
    <lineage>
        <taxon>Eukaryota</taxon>
        <taxon>Sar</taxon>
        <taxon>Alveolata</taxon>
        <taxon>Apicomplexa</taxon>
        <taxon>Aconoidasida</taxon>
        <taxon>Haemosporida</taxon>
        <taxon>Plasmodiidae</taxon>
        <taxon>Plasmodium</taxon>
        <taxon>Plasmodium (Plasmodium)</taxon>
    </lineage>
</organism>
<gene>
    <name evidence="1" type="ORF">PCYB_004740</name>
</gene>
<dbReference type="Pfam" id="PF05795">
    <property type="entry name" value="Plasmodium_Vir"/>
    <property type="match status" value="1"/>
</dbReference>
<dbReference type="GeneID" id="14696267"/>
<proteinExistence type="predicted"/>
<dbReference type="PhylomeDB" id="K6V320"/>
<dbReference type="KEGG" id="pcy:PCYB_004740"/>
<keyword evidence="2" id="KW-1185">Reference proteome</keyword>
<dbReference type="Proteomes" id="UP000006319">
    <property type="component" value="Unassembled WGS sequence"/>
</dbReference>